<evidence type="ECO:0000313" key="7">
    <source>
        <dbReference type="EMBL" id="QEX17035.1"/>
    </source>
</evidence>
<feature type="region of interest" description="Disordered" evidence="5">
    <location>
        <begin position="1"/>
        <end position="28"/>
    </location>
</feature>
<dbReference type="InterPro" id="IPR018511">
    <property type="entry name" value="Hemolysin-typ_Ca-bd_CS"/>
</dbReference>
<dbReference type="GO" id="GO:0016020">
    <property type="term" value="C:membrane"/>
    <property type="evidence" value="ECO:0007669"/>
    <property type="project" value="InterPro"/>
</dbReference>
<dbReference type="PANTHER" id="PTHR11878">
    <property type="entry name" value="SODIUM/CALCIUM EXCHANGER"/>
    <property type="match status" value="1"/>
</dbReference>
<proteinExistence type="predicted"/>
<dbReference type="InterPro" id="IPR011049">
    <property type="entry name" value="Serralysin-like_metalloprot_C"/>
</dbReference>
<dbReference type="EMBL" id="CP042906">
    <property type="protein sequence ID" value="QEX17035.1"/>
    <property type="molecule type" value="Genomic_DNA"/>
</dbReference>
<organism evidence="7 8">
    <name type="scientific">Hypericibacter terrae</name>
    <dbReference type="NCBI Taxonomy" id="2602015"/>
    <lineage>
        <taxon>Bacteria</taxon>
        <taxon>Pseudomonadati</taxon>
        <taxon>Pseudomonadota</taxon>
        <taxon>Alphaproteobacteria</taxon>
        <taxon>Rhodospirillales</taxon>
        <taxon>Dongiaceae</taxon>
        <taxon>Hypericibacter</taxon>
    </lineage>
</organism>
<keyword evidence="4" id="KW-0813">Transport</keyword>
<dbReference type="CDD" id="cd00198">
    <property type="entry name" value="vWFA"/>
    <property type="match status" value="1"/>
</dbReference>
<dbReference type="InterPro" id="IPR003644">
    <property type="entry name" value="Calx_beta"/>
</dbReference>
<evidence type="ECO:0000256" key="4">
    <source>
        <dbReference type="ARBA" id="ARBA00023065"/>
    </source>
</evidence>
<reference evidence="7 8" key="1">
    <citation type="submission" date="2019-08" db="EMBL/GenBank/DDBJ databases">
        <title>Hyperibacter terrae gen. nov., sp. nov. and Hyperibacter viscosus sp. nov., two new members in the family Rhodospirillaceae isolated from the rhizosphere of Hypericum perforatum.</title>
        <authorList>
            <person name="Noviana Z."/>
        </authorList>
    </citation>
    <scope>NUCLEOTIDE SEQUENCE [LARGE SCALE GENOMIC DNA]</scope>
    <source>
        <strain evidence="7 8">R5913</strain>
    </source>
</reference>
<dbReference type="Pfam" id="PF13519">
    <property type="entry name" value="VWA_2"/>
    <property type="match status" value="1"/>
</dbReference>
<dbReference type="Gene3D" id="2.60.40.2030">
    <property type="match status" value="32"/>
</dbReference>
<keyword evidence="3" id="KW-0106">Calcium</keyword>
<dbReference type="KEGG" id="htq:FRZ44_23310"/>
<dbReference type="PROSITE" id="PS50234">
    <property type="entry name" value="VWFA"/>
    <property type="match status" value="1"/>
</dbReference>
<dbReference type="GO" id="GO:0007154">
    <property type="term" value="P:cell communication"/>
    <property type="evidence" value="ECO:0007669"/>
    <property type="project" value="InterPro"/>
</dbReference>
<dbReference type="SUPFAM" id="SSF53300">
    <property type="entry name" value="vWA-like"/>
    <property type="match status" value="1"/>
</dbReference>
<name>A0A5J6MKI5_9PROT</name>
<dbReference type="Pfam" id="PF03160">
    <property type="entry name" value="Calx-beta"/>
    <property type="match status" value="32"/>
</dbReference>
<dbReference type="PANTHER" id="PTHR11878:SF65">
    <property type="entry name" value="NA_CA-EXCHANGE PROTEIN, ISOFORM G"/>
    <property type="match status" value="1"/>
</dbReference>
<dbReference type="GO" id="GO:0030001">
    <property type="term" value="P:metal ion transport"/>
    <property type="evidence" value="ECO:0007669"/>
    <property type="project" value="TreeGrafter"/>
</dbReference>
<dbReference type="SUPFAM" id="SSF51120">
    <property type="entry name" value="beta-Roll"/>
    <property type="match status" value="1"/>
</dbReference>
<gene>
    <name evidence="7" type="ORF">FRZ44_23310</name>
</gene>
<keyword evidence="8" id="KW-1185">Reference proteome</keyword>
<evidence type="ECO:0000256" key="3">
    <source>
        <dbReference type="ARBA" id="ARBA00022837"/>
    </source>
</evidence>
<accession>A0A5J6MKI5</accession>
<dbReference type="InterPro" id="IPR051171">
    <property type="entry name" value="CaCA"/>
</dbReference>
<evidence type="ECO:0000256" key="1">
    <source>
        <dbReference type="ARBA" id="ARBA00022729"/>
    </source>
</evidence>
<sequence>MSNGAVGETQVAETSGNPPATPPSGDNVTIIHVSAGQPIDLPIDPQQLADAQIQIVGGDLEIKLPDGHIYLLVGFVAAEEAGNAPDIIVQGGEHMTAPDVLALAGTTLEDLLQTAAGGPQAGTGAANQGASFRPGEGLGLLNGLHDQGPIGPTALSYGVPEPLTGPLDKLDNNPDERALLQWHIEGSTLVHEPFFGQKGNNQEFLREAISEGNEGSTAYYTVTYTGGTLAPGQSATITVSTGDGHQPQYPDATSGADYGPLSTVLTFTGGGATFQTVSVEIFGDTIVEGTEDYSVNLSGQSHGTIVDPTQDTDIVDETTGPFWNIQGDSSVAEGDNAVYTVSYNGAVLAPGQTAFITIETHSGTATEGTDFDTRDDTVLTFVGGGATAQTLTVHADTDTAIEGTEDYSVEITNPTIGLVGNPTATTDIVDAGASPQWSITGTTEVTEGDSAVYTVSYTGATIENGQSATITVATGTAAGGNPDATADTDYSSLTTVLTFTAGQTAQTVSVATVDDTAIEGTEDYQVQISNPSAGNVVQPTVTTDIIDGDTGAALQWRVDGQSIVQEGDSATYTVSYTGGTLENGQTATITVATGNNAGGNPDATADTDYTSLSTVLTFTAGQTAQTVSVATVDDTAIEGTEDYQVQISGQSAGTIVQPTAATDIIDGDSGAALQWRVDGQSIVQEGDSATYTVSYTGGTLENGQTATITVATGNNGGGNPDATADTDYTSLTTVLTFTAGQTAQTISVATVDDTAIEGTEDYQVQISNPSAGSIVQPTAATDIIDGDSGAALQWRVDGQSIVQEGDSATYTVSYTGGTLENGQTATITVATGNNGGGNPDATADTDYTSLTTVLTFTAGQTAQTISVQTVDDTAIEGTEDYQVQISGQSAGTIVQPTAATDIIDGDTGLSLQWHITGTTEVPEGSDATYTVSYTGATLENGQTATITVLSGDQSGGNPDATADTDYTSLTTVLTFTAGQTAQTVSVHTVDDTAVEGTEDYQVHLTNPSIGSFGLATVTTDIIDNDSGAALQWSVTGSSQVTEGQDGVYTVSFTGGTLENGQTATITVATGNNAGGNPDATAGSDYTSISTVLTFTAGQTAQTVSVHTTDDTAIEGTEDYQVQISGQSAGTIVQPTAATDIVDGDTGAALQWRVDGQSVVNEGSDATYTVSYSGGTLENGQTATVTVATGNNAGGNPDATAGSDYTSISTVLTFTAGQTAQTVSVHTTDDTAIEGTEDYQVQISGQSAGNIVKPTAATDIIDGDSGAALQWRVDGQSVVNEGSDATYTVSYSGGTLENGQTATITVATGNNTGGNPDATAGSDYTSISTVLTFTAGQTAQTVSVHTTDDTAIEGTEDYQVQISGQSAGNIVKPTAATDIIDGDSGAALQWQVTGTTQLFEGSDGTYTVSYTGATLENGQTATITVATGNATGNATPDATAGVDYSSISTVLTFTAGQTAQTVSVHTLDDTANEGFEDYQVQISGQSAGTITQPTTTTNIIDEPVTVQWHITGTTQLTEGQDGTYTVSYTGGTLENGQTATITVLTGNNSGGAPDATANTDYSSISTILTFTAGQTAQTVSVHTIDDTAIEGTEDYEVRITGQSTGGIVHPTTTTNIVDNDTGAALQWSVTGTTQLFEGSDGTYTVSYTGGTLENGQTATITVATGNATGNATPDATAGVDYSSISTVLTFTAGQTAQTVSVHTLDDTANEGFEDYQVQISGQSAGTILQPTATTNIIDEPVVLQWHITGTTQLTEGQGGTYTVSYTGGTLENGQTATITVLTGNNSGGASDATAGVDYTSISQVLTFTAGQTAQTVSVQTTDDTAVEGTEDYEVRITGQSTGSIAHPTTATDIVDNDANGLQWSITGTTQLTEGADGTYTVSYSGATLGAGQTATITVATGGNGTGNPDATAGVDYTSVNQVLTFTSGQTAQTIAVHTTQDTIVEGTEDYEVKISGQSSGTITHATTTTDIVDNDATNLQWSVTGTTQLTEGQDGTYTVSYSGATLDVGQTATITVATGTAALGAPDATAGADYTSLTQVLTFTGGGPNSQTVSVHTTDDTIVEGTEDYQVQISGQSSGSIVQPTTTTNIVDNDATNLQWSVTGTTQLTEGQDGTYTVSYSGATLDLGQTATITVATGAAALGAPDATAGADYTSLTQVLTFTGGGPNSQTVSVHTTDDTIVEGTEDYQVQISGQSSGSIVQPTTTTNIVDNDATNLQWSVTGTTQLTEGQDGTYTVSYSGATLDVGQTATITVATGTAALGAPDATAGADYTSLTQVLTFTGGGPNSQTVSVHTTDDTIVEGTEDYQVQISGQSSGSIVQPTTTTNIVDNDATNLQWSVTGTTQLTEGQDGTYTVSYSGATLDVGQTATITVATGTAALGAPDATAGADYTSLTQVLTFTGGGPNSQTVSVHTTDDTIVEGTEDYQVQISGQSSGSIVQPTTTTNIVDNDATNLQWSVTGTTQLTEGQDGTYTVSYSGATLDLGQTATITVATGTAALGAPDATAGADYTSLTQVLTFTGGGPNSQTVSVHTTDDTIVEGTEDYQVQISGQSSGSIVQPTTTTNIVDDDATNLQWSVTGTTQLTEGQDGTYTVSYSGATLDLGQTATITVATGVAASGAPDATAGADYTSLTQVLTFTGGGPNSQTVSVHTTDDTIVEGTEDYQVQISGQSSGSIVQPTTTTNIVDNDATNLQWSVTGTTQLTEGQDGTYTVSYSGATLDLGQTATITVATGDAIGNGTSDATAGADYTSLTQVLTFTGGGPNSQTVSVHTTDDTIVEGTEDYQVQISGQSSGSIVQPTTTTNIIDNDAGGLHWSITGTTQLTEGADGTYTVSYTGATLGAGQTATITVATGDATGNLTSDATAGTDYTSLTQVLTFTSGQTAQTVVVHTTQDTIVEGTEDYEVKISGQSSGTITQPTTTTNIVDDDATKLTWSIAGTTQLAEGADGTYTVSYTGATLGVGQTATITVATGDATGNLTSDATAGTDYTSLTQVLTFTSGQTAQTVVVHTTQDTVVEGTEDYQVQISGQSSGTITQPTTTTNIVDDDATKLTWSVTGTTQLAEGADGTYTVSYTGATLGVGQTATITVATGDATGNLTSDATAGTDYTSLTQVLTFTSGQTAQTVAVHTTQDTVVEGTEDYQVQISGQSSGTIVQPTTTTNIVDDDATKLTWSITGTTQLAEGADGTYTVSYTGATLGAGQTATITVATGDATGNLTSDATAGADYTSLTQVLTFTAGQTAQTVAVHTTQDTIVEGTEDYQVQISGQSSGTIAQPTATTNIVDDDATKLTWSVTGTTQLTEGADGTYTVSYTGATLGAGQTATITVATGDATGNLTSDATAGADYTSLTQVLTFTAGQTAQTVAVHTTQDTVVEGTEDYQVQISGQSSGTIAQPTATTNIVDDDATKLTWSVTGTTQLTEGADGTYTVSYTGATLGAGQTATITVATGVATGGESDASAGTDYTSINQVLTFTAGQTAQTVAVHTTQDTIVEGTEDYQVQISGQSSGTITQPTTTTNIVDDDATKLNWSITGTTQLTEGADGTYTVSYTGASLGVGQTATITVATGVAASGASDATAGADYTSINQVLTFTSGQTAQTVSVHTTQDTIVEGTEDYQVQISGQSSGTITQPTTTTNIVDDDATKLNWSITGTTQLTEGADGTYTVSYTGASLGVGQTATITVATGVATGGESDATAGTDYTSINQVLTFTSGQTAQTVSVHTTQDTIVEGTEDYQVQISGQSSGSITQPTTTTNIVDDDATKLNWSITGTTQLTEGADGTYTVSYTGATIGAGQTATITVATGTNAGGASDATAGADYTSINQVLTFTSGQTAQTVSVHTTQDTILEGTEDYEVKISGQSSGSITAPTTTTNIVDNDASNLQWSITGVTQVNEGSDASYTVSYTGATIGAGQTATVTVTAGAGINGGTPDATSGSDYTALTTVLTFTSGQTAQTVAVKTIDDTIVEGTEDYAVRISNPTGGTIVTNQGTAGTLIIDNDKNIPVGANDTVSILEDGVEAVGSFAAGTAAGTNDEIATGNLTYTFGGDGQAASAPFVWNTTVTIADPEGGDPAHPNLTSGGQPVVWVSQNSGLTLIGTVSGGVHNGETVAKLDITNVTTGAYKFEQLGAIDHPDANQSGHTDDLKLTFSYTIKDNLGGDTANGTLAVTIGDDAPIANAESKTVAAAGSVDTNLMIVLDISGSMTDDSGLQGLDRLQASKAAINELFEQYGSLGSVKVQIVLFSGSATDQGSVWLTLDQAKTFMATVSAGGSTNYDAALQQAMTSFTDSGKLATPSVQNVVYFVSDGDPTASSSWPVLGDQGNGIQATEENVWTSFLNTNHINAFAIGIGSGINVTNLNPVAWNGAVGSDSNGQAVTDLGQLAQTLTNAAQNTVTGNVTTDNGSATGADGAYVKVFTYNGSIYTFNGTNAVVNTGTARAFTFVGGVLTFSTNEGTMSLNMLTGAYTFAISSVLTSPVPEAFSYTLHDGDGDEAGNTITINVTPSNSAPIVRDDNLMIADGNPSTFTVDSKWLLWNDSDRDGDVISITAVGAGASLTAGNVVIDTSISSFGYTGTSTAFSDTATVAVDTTNKSSFGGNGLDNILVGDGSKDHLLGYEGNDVLVGGDNNDTLEGGDGNDLLIGGNGNDSLDGGNGDDLLQGGADTDSLQGGTGFDIADFSDLGTGVTITLDGSGNATASGGSADQLFGIEGLIGGSGNDNFTGNNAANYLDGGSGNDNLAGGGGNDTLIGGAGADTLNGGTGDDVIFGDSLDSVDGGTNVSNNLLTDGNHGDVLLFGSSIDLTAAGLNGHFKGIETISLQNAASGASGNQTLSLNINDLVDMGTTGTADPGGQSGGAGTTYDLTKALRVDADAGDTVNLVNTGANDHWLSAPGATGIPAGYTLYVHVTSGTEAGTNEDGYVLVSGTANVTHS</sequence>
<dbReference type="Proteomes" id="UP000326202">
    <property type="component" value="Chromosome"/>
</dbReference>
<keyword evidence="2" id="KW-0677">Repeat</keyword>
<evidence type="ECO:0000259" key="6">
    <source>
        <dbReference type="PROSITE" id="PS50234"/>
    </source>
</evidence>
<dbReference type="PROSITE" id="PS00330">
    <property type="entry name" value="HEMOLYSIN_CALCIUM"/>
    <property type="match status" value="5"/>
</dbReference>
<evidence type="ECO:0000256" key="2">
    <source>
        <dbReference type="ARBA" id="ARBA00022737"/>
    </source>
</evidence>
<dbReference type="InterPro" id="IPR002035">
    <property type="entry name" value="VWF_A"/>
</dbReference>
<protein>
    <recommendedName>
        <fullName evidence="6">VWFA domain-containing protein</fullName>
    </recommendedName>
</protein>
<dbReference type="InterPro" id="IPR038081">
    <property type="entry name" value="CalX-like_sf"/>
</dbReference>
<dbReference type="SUPFAM" id="SSF141072">
    <property type="entry name" value="CalX-like"/>
    <property type="match status" value="32"/>
</dbReference>
<dbReference type="PRINTS" id="PR00313">
    <property type="entry name" value="CABNDNGRPT"/>
</dbReference>
<keyword evidence="4" id="KW-0406">Ion transport</keyword>
<dbReference type="Gene3D" id="3.40.50.410">
    <property type="entry name" value="von Willebrand factor, type A domain"/>
    <property type="match status" value="1"/>
</dbReference>
<evidence type="ECO:0000313" key="8">
    <source>
        <dbReference type="Proteomes" id="UP000326202"/>
    </source>
</evidence>
<dbReference type="RefSeq" id="WP_191908542.1">
    <property type="nucleotide sequence ID" value="NZ_CP042906.1"/>
</dbReference>
<dbReference type="Pfam" id="PF00353">
    <property type="entry name" value="HemolysinCabind"/>
    <property type="match status" value="2"/>
</dbReference>
<feature type="domain" description="VWFA" evidence="6">
    <location>
        <begin position="4188"/>
        <end position="4385"/>
    </location>
</feature>
<dbReference type="SMART" id="SM00237">
    <property type="entry name" value="Calx_beta"/>
    <property type="match status" value="32"/>
</dbReference>
<keyword evidence="1" id="KW-0732">Signal</keyword>
<dbReference type="InterPro" id="IPR001343">
    <property type="entry name" value="Hemolysn_Ca-bd"/>
</dbReference>
<dbReference type="GO" id="GO:0005509">
    <property type="term" value="F:calcium ion binding"/>
    <property type="evidence" value="ECO:0007669"/>
    <property type="project" value="InterPro"/>
</dbReference>
<dbReference type="SMART" id="SM00327">
    <property type="entry name" value="VWA"/>
    <property type="match status" value="1"/>
</dbReference>
<dbReference type="InterPro" id="IPR036465">
    <property type="entry name" value="vWFA_dom_sf"/>
</dbReference>
<evidence type="ECO:0000256" key="5">
    <source>
        <dbReference type="SAM" id="MobiDB-lite"/>
    </source>
</evidence>